<reference evidence="4 5" key="1">
    <citation type="submission" date="2017-08" db="EMBL/GenBank/DDBJ databases">
        <title>Substantial Increase in Enzyme Production by Combined Drug-Resistance Mutations in Paenibacillus agaridevorans.</title>
        <authorList>
            <person name="Tanaka Y."/>
            <person name="Funane K."/>
            <person name="Hosaka T."/>
            <person name="Shiwa Y."/>
            <person name="Fujita N."/>
            <person name="Miyazaki T."/>
            <person name="Yoshikawa H."/>
            <person name="Murakami K."/>
            <person name="Kasahara K."/>
            <person name="Inaoka T."/>
            <person name="Hiraga Y."/>
            <person name="Ochi K."/>
        </authorList>
    </citation>
    <scope>NUCLEOTIDE SEQUENCE [LARGE SCALE GENOMIC DNA]</scope>
    <source>
        <strain evidence="4 5">T-3040</strain>
    </source>
</reference>
<comment type="caution">
    <text evidence="4">The sequence shown here is derived from an EMBL/GenBank/DDBJ whole genome shotgun (WGS) entry which is preliminary data.</text>
</comment>
<accession>A0A2R5F009</accession>
<evidence type="ECO:0000256" key="1">
    <source>
        <dbReference type="SAM" id="MobiDB-lite"/>
    </source>
</evidence>
<feature type="compositionally biased region" description="Pro residues" evidence="1">
    <location>
        <begin position="237"/>
        <end position="253"/>
    </location>
</feature>
<dbReference type="Proteomes" id="UP000245202">
    <property type="component" value="Unassembled WGS sequence"/>
</dbReference>
<name>A0A2R5F009_9BACL</name>
<feature type="chain" id="PRO_5039409271" description="SLH domain-containing protein" evidence="2">
    <location>
        <begin position="23"/>
        <end position="597"/>
    </location>
</feature>
<sequence length="597" mass="62451">MKRKKTMILAGLAAVLASSALAFGPDQAEAKTSADFTDLKDLDAATKAKFDAMISAGIFEGVGDGTFGLKDQMNRAQFAKVAALIYGLKVDDKLKTSSFSDVKTDDPSNGYALPYIEAIKKAGITDGMGDGRFNPAGDVTKEQLATFLIRGLGKDDEAKKEEGVNDSTVSDWAKGYVDLALQLKLLANGADGKFGGTSSATRDLLVLGAYEAKAQYVPPVSPSPSVSPTPTATPTATPTPTPTATPYYPPSTPTPTVPPIQGFDVTKGSVALSSKINSYETAANNTLRIVITEQAIAVPYMGTNISTILNASFYTIGNDIKQLSSGKNIGLYEVNSNDIIVKFANITPTSDQIAEAPDHLLLTEYSDLTPGSEDGKAKFEVLVLPEGAFSWKVKSGTTDMDIPAAGAPFGGIPYTQGNNIDVSGGKTTVILVALDSNGNAVGYSVSTYSSDPGPVVEEVFHLQPLGAGVKNSLTVNFNEFLSSSTTSIEEIADLIASITVTPANGTPFSIDLTGVQTDITWFLYPGGEHLNSDEENPFSPGGGGMFILPPSLSIIIPGTSFNSGDVVRVTFKQGALKNASNSNITQIACETTVIAPV</sequence>
<feature type="domain" description="SLH" evidence="3">
    <location>
        <begin position="99"/>
        <end position="162"/>
    </location>
</feature>
<protein>
    <recommendedName>
        <fullName evidence="3">SLH domain-containing protein</fullName>
    </recommendedName>
</protein>
<dbReference type="InterPro" id="IPR040751">
    <property type="entry name" value="SbsC_C"/>
</dbReference>
<dbReference type="Pfam" id="PF18316">
    <property type="entry name" value="S-l_SbsC_C"/>
    <property type="match status" value="2"/>
</dbReference>
<feature type="region of interest" description="Disordered" evidence="1">
    <location>
        <begin position="219"/>
        <end position="253"/>
    </location>
</feature>
<evidence type="ECO:0000259" key="3">
    <source>
        <dbReference type="PROSITE" id="PS51272"/>
    </source>
</evidence>
<feature type="signal peptide" evidence="2">
    <location>
        <begin position="1"/>
        <end position="22"/>
    </location>
</feature>
<keyword evidence="5" id="KW-1185">Reference proteome</keyword>
<gene>
    <name evidence="4" type="ORF">PAT3040_05430</name>
</gene>
<dbReference type="PROSITE" id="PS51272">
    <property type="entry name" value="SLH"/>
    <property type="match status" value="2"/>
</dbReference>
<dbReference type="Pfam" id="PF00395">
    <property type="entry name" value="SLH"/>
    <property type="match status" value="2"/>
</dbReference>
<organism evidence="4 5">
    <name type="scientific">Paenibacillus agaridevorans</name>
    <dbReference type="NCBI Taxonomy" id="171404"/>
    <lineage>
        <taxon>Bacteria</taxon>
        <taxon>Bacillati</taxon>
        <taxon>Bacillota</taxon>
        <taxon>Bacilli</taxon>
        <taxon>Bacillales</taxon>
        <taxon>Paenibacillaceae</taxon>
        <taxon>Paenibacillus</taxon>
    </lineage>
</organism>
<proteinExistence type="predicted"/>
<dbReference type="EMBL" id="BDQX01000339">
    <property type="protein sequence ID" value="GBG10678.1"/>
    <property type="molecule type" value="Genomic_DNA"/>
</dbReference>
<dbReference type="AlphaFoldDB" id="A0A2R5F009"/>
<evidence type="ECO:0000313" key="5">
    <source>
        <dbReference type="Proteomes" id="UP000245202"/>
    </source>
</evidence>
<dbReference type="RefSeq" id="WP_181376864.1">
    <property type="nucleotide sequence ID" value="NZ_BDQX01000339.1"/>
</dbReference>
<feature type="domain" description="SLH" evidence="3">
    <location>
        <begin position="32"/>
        <end position="96"/>
    </location>
</feature>
<keyword evidence="2" id="KW-0732">Signal</keyword>
<evidence type="ECO:0000256" key="2">
    <source>
        <dbReference type="SAM" id="SignalP"/>
    </source>
</evidence>
<evidence type="ECO:0000313" key="4">
    <source>
        <dbReference type="EMBL" id="GBG10678.1"/>
    </source>
</evidence>
<dbReference type="InterPro" id="IPR001119">
    <property type="entry name" value="SLH_dom"/>
</dbReference>